<dbReference type="GO" id="GO:0005739">
    <property type="term" value="C:mitochondrion"/>
    <property type="evidence" value="ECO:0007669"/>
    <property type="project" value="TreeGrafter"/>
</dbReference>
<dbReference type="PANTHER" id="PTHR14549">
    <property type="entry name" value="TRANSMEMBRANE PROTEIN 223"/>
    <property type="match status" value="1"/>
</dbReference>
<dbReference type="Pfam" id="PF06979">
    <property type="entry name" value="TMEM70"/>
    <property type="match status" value="1"/>
</dbReference>
<proteinExistence type="predicted"/>
<sequence length="262" mass="30476">MALPLLKAHLHARYLTRILSQSVQLTAKRLLFSSTFSSIHPSCTCSRILFGYQIGYCSRYQTGYRKILSYYTTKPTRPYEINSNVPKNVLIYSNENKTFLKFVPYFGIGQFVFWGYLALFVYQNFKEDKSPSKIEVPADSWISVINAFQMHYKNALSVLFFSIGYIILNVSVLYPTRTVRQLWLIKGGKRVGIATYGFAKKYKSFIIPVEHINCIRARHESGVQIPMKIKGKWFYFLLDKNGVFHNSKLFDYSVGLKRQFKI</sequence>
<dbReference type="EMBL" id="JAZGQO010000007">
    <property type="protein sequence ID" value="KAK6182302.1"/>
    <property type="molecule type" value="Genomic_DNA"/>
</dbReference>
<dbReference type="GO" id="GO:0007399">
    <property type="term" value="P:nervous system development"/>
    <property type="evidence" value="ECO:0007669"/>
    <property type="project" value="TreeGrafter"/>
</dbReference>
<evidence type="ECO:0000256" key="1">
    <source>
        <dbReference type="SAM" id="Phobius"/>
    </source>
</evidence>
<keyword evidence="1" id="KW-1133">Transmembrane helix</keyword>
<reference evidence="2 3" key="1">
    <citation type="submission" date="2024-01" db="EMBL/GenBank/DDBJ databases">
        <title>The genome of the rayed Mediterranean limpet Patella caerulea (Linnaeus, 1758).</title>
        <authorList>
            <person name="Anh-Thu Weber A."/>
            <person name="Halstead-Nussloch G."/>
        </authorList>
    </citation>
    <scope>NUCLEOTIDE SEQUENCE [LARGE SCALE GENOMIC DNA]</scope>
    <source>
        <strain evidence="2">AATW-2023a</strain>
        <tissue evidence="2">Whole specimen</tissue>
    </source>
</reference>
<dbReference type="PANTHER" id="PTHR14549:SF2">
    <property type="entry name" value="TRANSMEMBRANE PROTEIN 223"/>
    <property type="match status" value="1"/>
</dbReference>
<keyword evidence="1" id="KW-0812">Transmembrane</keyword>
<dbReference type="InterPro" id="IPR045325">
    <property type="entry name" value="TMEM70/TMEM186/TMEM223"/>
</dbReference>
<keyword evidence="1" id="KW-0472">Membrane</keyword>
<feature type="transmembrane region" description="Helical" evidence="1">
    <location>
        <begin position="155"/>
        <end position="174"/>
    </location>
</feature>
<dbReference type="AlphaFoldDB" id="A0AAN8JSH4"/>
<name>A0AAN8JSH4_PATCE</name>
<accession>A0AAN8JSH4</accession>
<evidence type="ECO:0008006" key="4">
    <source>
        <dbReference type="Google" id="ProtNLM"/>
    </source>
</evidence>
<organism evidence="2 3">
    <name type="scientific">Patella caerulea</name>
    <name type="common">Rayed Mediterranean limpet</name>
    <dbReference type="NCBI Taxonomy" id="87958"/>
    <lineage>
        <taxon>Eukaryota</taxon>
        <taxon>Metazoa</taxon>
        <taxon>Spiralia</taxon>
        <taxon>Lophotrochozoa</taxon>
        <taxon>Mollusca</taxon>
        <taxon>Gastropoda</taxon>
        <taxon>Patellogastropoda</taxon>
        <taxon>Patelloidea</taxon>
        <taxon>Patellidae</taxon>
        <taxon>Patella</taxon>
    </lineage>
</organism>
<feature type="transmembrane region" description="Helical" evidence="1">
    <location>
        <begin position="102"/>
        <end position="122"/>
    </location>
</feature>
<comment type="caution">
    <text evidence="2">The sequence shown here is derived from an EMBL/GenBank/DDBJ whole genome shotgun (WGS) entry which is preliminary data.</text>
</comment>
<keyword evidence="3" id="KW-1185">Reference proteome</keyword>
<dbReference type="InterPro" id="IPR026100">
    <property type="entry name" value="Tmem223"/>
</dbReference>
<evidence type="ECO:0000313" key="2">
    <source>
        <dbReference type="EMBL" id="KAK6182302.1"/>
    </source>
</evidence>
<evidence type="ECO:0000313" key="3">
    <source>
        <dbReference type="Proteomes" id="UP001347796"/>
    </source>
</evidence>
<protein>
    <recommendedName>
        <fullName evidence="4">Transmembrane protein 223</fullName>
    </recommendedName>
</protein>
<gene>
    <name evidence="2" type="ORF">SNE40_010015</name>
</gene>
<dbReference type="Proteomes" id="UP001347796">
    <property type="component" value="Unassembled WGS sequence"/>
</dbReference>